<evidence type="ECO:0000259" key="8">
    <source>
        <dbReference type="PROSITE" id="PS50928"/>
    </source>
</evidence>
<feature type="transmembrane region" description="Helical" evidence="7">
    <location>
        <begin position="97"/>
        <end position="118"/>
    </location>
</feature>
<organism evidence="9 10">
    <name type="scientific">Falsibacillus pallidus</name>
    <dbReference type="NCBI Taxonomy" id="493781"/>
    <lineage>
        <taxon>Bacteria</taxon>
        <taxon>Bacillati</taxon>
        <taxon>Bacillota</taxon>
        <taxon>Bacilli</taxon>
        <taxon>Bacillales</taxon>
        <taxon>Bacillaceae</taxon>
        <taxon>Falsibacillus</taxon>
    </lineage>
</organism>
<feature type="transmembrane region" description="Helical" evidence="7">
    <location>
        <begin position="291"/>
        <end position="317"/>
    </location>
</feature>
<protein>
    <submittedName>
        <fullName evidence="9">Carbohydrate ABC transporter membrane protein 1 (CUT1 family)</fullName>
    </submittedName>
</protein>
<name>A0A370FXW3_9BACI</name>
<proteinExistence type="inferred from homology"/>
<dbReference type="InterPro" id="IPR051393">
    <property type="entry name" value="ABC_transporter_permease"/>
</dbReference>
<sequence>MSNLKASTEAPIISTKPKTKAPLKQRMRKHLVHLFLLPAVVLYGVFQLYPLITAVINSFYSWDGFSRDSFVGFQNFTTLLTESPFKETFIRAFTHNWIFFIVTFFTELTIAFALALVINSRLKGKGFFKTIFFVPKLLSVIVIGFLFSLILNPTSGAINVLLKTVGLDFLAQPWLGNTSTALVTIVLIHSWAGIGFSMLIFLASLQSVDKEIFEAARIDGAHGVSMLFKITLPMVMNSVMTMTILTFIGSFETFELIFAMQGSAGGPYYSTDVLGTYFYRLAFGSAEGGQALGLGSAIAVILFLIIACATSILLYYFKRKDFER</sequence>
<keyword evidence="5 7" id="KW-1133">Transmembrane helix</keyword>
<gene>
    <name evidence="9" type="ORF">DFR59_1296</name>
</gene>
<keyword evidence="4 7" id="KW-0812">Transmembrane</keyword>
<evidence type="ECO:0000256" key="4">
    <source>
        <dbReference type="ARBA" id="ARBA00022692"/>
    </source>
</evidence>
<feature type="transmembrane region" description="Helical" evidence="7">
    <location>
        <begin position="34"/>
        <end position="60"/>
    </location>
</feature>
<dbReference type="InterPro" id="IPR035906">
    <property type="entry name" value="MetI-like_sf"/>
</dbReference>
<dbReference type="CDD" id="cd06261">
    <property type="entry name" value="TM_PBP2"/>
    <property type="match status" value="1"/>
</dbReference>
<keyword evidence="3" id="KW-1003">Cell membrane</keyword>
<dbReference type="EMBL" id="QQAY01000029">
    <property type="protein sequence ID" value="RDI36471.1"/>
    <property type="molecule type" value="Genomic_DNA"/>
</dbReference>
<dbReference type="Pfam" id="PF00528">
    <property type="entry name" value="BPD_transp_1"/>
    <property type="match status" value="1"/>
</dbReference>
<reference evidence="9 10" key="1">
    <citation type="submission" date="2018-07" db="EMBL/GenBank/DDBJ databases">
        <title>Genomic Encyclopedia of Type Strains, Phase IV (KMG-IV): sequencing the most valuable type-strain genomes for metagenomic binning, comparative biology and taxonomic classification.</title>
        <authorList>
            <person name="Goeker M."/>
        </authorList>
    </citation>
    <scope>NUCLEOTIDE SEQUENCE [LARGE SCALE GENOMIC DNA]</scope>
    <source>
        <strain evidence="9 10">DSM 25281</strain>
    </source>
</reference>
<dbReference type="RefSeq" id="WP_245948545.1">
    <property type="nucleotide sequence ID" value="NZ_QQAY01000029.1"/>
</dbReference>
<feature type="transmembrane region" description="Helical" evidence="7">
    <location>
        <begin position="181"/>
        <end position="205"/>
    </location>
</feature>
<dbReference type="GO" id="GO:0055085">
    <property type="term" value="P:transmembrane transport"/>
    <property type="evidence" value="ECO:0007669"/>
    <property type="project" value="InterPro"/>
</dbReference>
<evidence type="ECO:0000256" key="2">
    <source>
        <dbReference type="ARBA" id="ARBA00022448"/>
    </source>
</evidence>
<dbReference type="GO" id="GO:0005886">
    <property type="term" value="C:plasma membrane"/>
    <property type="evidence" value="ECO:0007669"/>
    <property type="project" value="UniProtKB-SubCell"/>
</dbReference>
<keyword evidence="6 7" id="KW-0472">Membrane</keyword>
<feature type="transmembrane region" description="Helical" evidence="7">
    <location>
        <begin position="130"/>
        <end position="151"/>
    </location>
</feature>
<evidence type="ECO:0000313" key="10">
    <source>
        <dbReference type="Proteomes" id="UP000255326"/>
    </source>
</evidence>
<feature type="transmembrane region" description="Helical" evidence="7">
    <location>
        <begin position="226"/>
        <end position="248"/>
    </location>
</feature>
<keyword evidence="2 7" id="KW-0813">Transport</keyword>
<dbReference type="SUPFAM" id="SSF161098">
    <property type="entry name" value="MetI-like"/>
    <property type="match status" value="1"/>
</dbReference>
<evidence type="ECO:0000256" key="5">
    <source>
        <dbReference type="ARBA" id="ARBA00022989"/>
    </source>
</evidence>
<feature type="domain" description="ABC transmembrane type-1" evidence="8">
    <location>
        <begin position="93"/>
        <end position="313"/>
    </location>
</feature>
<comment type="subcellular location">
    <subcellularLocation>
        <location evidence="1 7">Cell membrane</location>
        <topology evidence="1 7">Multi-pass membrane protein</topology>
    </subcellularLocation>
</comment>
<evidence type="ECO:0000256" key="3">
    <source>
        <dbReference type="ARBA" id="ARBA00022475"/>
    </source>
</evidence>
<comment type="similarity">
    <text evidence="7">Belongs to the binding-protein-dependent transport system permease family.</text>
</comment>
<accession>A0A370FXW3</accession>
<dbReference type="InterPro" id="IPR000515">
    <property type="entry name" value="MetI-like"/>
</dbReference>
<evidence type="ECO:0000256" key="6">
    <source>
        <dbReference type="ARBA" id="ARBA00023136"/>
    </source>
</evidence>
<dbReference type="PANTHER" id="PTHR30193">
    <property type="entry name" value="ABC TRANSPORTER PERMEASE PROTEIN"/>
    <property type="match status" value="1"/>
</dbReference>
<comment type="caution">
    <text evidence="9">The sequence shown here is derived from an EMBL/GenBank/DDBJ whole genome shotgun (WGS) entry which is preliminary data.</text>
</comment>
<dbReference type="PROSITE" id="PS50928">
    <property type="entry name" value="ABC_TM1"/>
    <property type="match status" value="1"/>
</dbReference>
<keyword evidence="10" id="KW-1185">Reference proteome</keyword>
<evidence type="ECO:0000313" key="9">
    <source>
        <dbReference type="EMBL" id="RDI36471.1"/>
    </source>
</evidence>
<evidence type="ECO:0000256" key="1">
    <source>
        <dbReference type="ARBA" id="ARBA00004651"/>
    </source>
</evidence>
<dbReference type="Gene3D" id="1.10.3720.10">
    <property type="entry name" value="MetI-like"/>
    <property type="match status" value="1"/>
</dbReference>
<dbReference type="AlphaFoldDB" id="A0A370FXW3"/>
<dbReference type="PANTHER" id="PTHR30193:SF37">
    <property type="entry name" value="INNER MEMBRANE ABC TRANSPORTER PERMEASE PROTEIN YCJO"/>
    <property type="match status" value="1"/>
</dbReference>
<dbReference type="Proteomes" id="UP000255326">
    <property type="component" value="Unassembled WGS sequence"/>
</dbReference>
<evidence type="ECO:0000256" key="7">
    <source>
        <dbReference type="RuleBase" id="RU363032"/>
    </source>
</evidence>